<name>A0A2P6Q5U7_ROSCH</name>
<dbReference type="SUPFAM" id="SSF52047">
    <property type="entry name" value="RNI-like"/>
    <property type="match status" value="1"/>
</dbReference>
<dbReference type="EMBL" id="PDCK01000043">
    <property type="protein sequence ID" value="PRQ29556.1"/>
    <property type="molecule type" value="Genomic_DNA"/>
</dbReference>
<comment type="caution">
    <text evidence="2">The sequence shown here is derived from an EMBL/GenBank/DDBJ whole genome shotgun (WGS) entry which is preliminary data.</text>
</comment>
<sequence>MSDVPDRRRLLSRSWTEFQDDVMSSILARLGAIEILQTAQKVCTTWRRISKQPSMWRRIDMSNKWSFPSDQPFELDKMCRHAIDRSCGSLVEIKLQNFGNNELLKYITDSSRGIRSLQLVNCYIKDEGFSEVASKLSVLEDLEISVCGGYISHKTVEVVGQACPLLKSFKLNCFRFMLNKQNSRLSLTTRDDLRESLRTCDVEALAISRTMQDLHHLKLVGNRLTNDG</sequence>
<dbReference type="Pfam" id="PF12937">
    <property type="entry name" value="F-box-like"/>
    <property type="match status" value="1"/>
</dbReference>
<accession>A0A2P6Q5U7</accession>
<dbReference type="CDD" id="cd22164">
    <property type="entry name" value="F-box_AtSKIP19-like"/>
    <property type="match status" value="1"/>
</dbReference>
<feature type="domain" description="F-box" evidence="1">
    <location>
        <begin position="12"/>
        <end position="59"/>
    </location>
</feature>
<dbReference type="AlphaFoldDB" id="A0A2P6Q5U7"/>
<dbReference type="Proteomes" id="UP000238479">
    <property type="component" value="Chromosome 5"/>
</dbReference>
<keyword evidence="3" id="KW-1185">Reference proteome</keyword>
<dbReference type="OMA" id="MAWRIIC"/>
<dbReference type="PANTHER" id="PTHR38926">
    <property type="entry name" value="F-BOX DOMAIN CONTAINING PROTEIN, EXPRESSED"/>
    <property type="match status" value="1"/>
</dbReference>
<dbReference type="STRING" id="74649.A0A2P6Q5U7"/>
<dbReference type="Gene3D" id="3.80.10.10">
    <property type="entry name" value="Ribonuclease Inhibitor"/>
    <property type="match status" value="1"/>
</dbReference>
<dbReference type="Gramene" id="PRQ29556">
    <property type="protein sequence ID" value="PRQ29556"/>
    <property type="gene ID" value="RchiOBHm_Chr5g0015131"/>
</dbReference>
<evidence type="ECO:0000313" key="3">
    <source>
        <dbReference type="Proteomes" id="UP000238479"/>
    </source>
</evidence>
<proteinExistence type="predicted"/>
<gene>
    <name evidence="2" type="ORF">RchiOBHm_Chr5g0015131</name>
</gene>
<dbReference type="InterPro" id="IPR032675">
    <property type="entry name" value="LRR_dom_sf"/>
</dbReference>
<evidence type="ECO:0000313" key="2">
    <source>
        <dbReference type="EMBL" id="PRQ29556.1"/>
    </source>
</evidence>
<evidence type="ECO:0000259" key="1">
    <source>
        <dbReference type="PROSITE" id="PS50181"/>
    </source>
</evidence>
<dbReference type="InterPro" id="IPR001810">
    <property type="entry name" value="F-box_dom"/>
</dbReference>
<protein>
    <submittedName>
        <fullName evidence="2">Putative F-box domain, leucine-rich repeat domain, L domain-containing protein</fullName>
    </submittedName>
</protein>
<organism evidence="2 3">
    <name type="scientific">Rosa chinensis</name>
    <name type="common">China rose</name>
    <dbReference type="NCBI Taxonomy" id="74649"/>
    <lineage>
        <taxon>Eukaryota</taxon>
        <taxon>Viridiplantae</taxon>
        <taxon>Streptophyta</taxon>
        <taxon>Embryophyta</taxon>
        <taxon>Tracheophyta</taxon>
        <taxon>Spermatophyta</taxon>
        <taxon>Magnoliopsida</taxon>
        <taxon>eudicotyledons</taxon>
        <taxon>Gunneridae</taxon>
        <taxon>Pentapetalae</taxon>
        <taxon>rosids</taxon>
        <taxon>fabids</taxon>
        <taxon>Rosales</taxon>
        <taxon>Rosaceae</taxon>
        <taxon>Rosoideae</taxon>
        <taxon>Rosoideae incertae sedis</taxon>
        <taxon>Rosa</taxon>
    </lineage>
</organism>
<reference evidence="2 3" key="1">
    <citation type="journal article" date="2018" name="Nat. Genet.">
        <title>The Rosa genome provides new insights in the design of modern roses.</title>
        <authorList>
            <person name="Bendahmane M."/>
        </authorList>
    </citation>
    <scope>NUCLEOTIDE SEQUENCE [LARGE SCALE GENOMIC DNA]</scope>
    <source>
        <strain evidence="3">cv. Old Blush</strain>
    </source>
</reference>
<dbReference type="PROSITE" id="PS50181">
    <property type="entry name" value="FBOX"/>
    <property type="match status" value="1"/>
</dbReference>
<dbReference type="OrthoDB" id="550575at2759"/>
<dbReference type="PANTHER" id="PTHR38926:SF2">
    <property type="entry name" value="F-BOX_LRR-REPEAT PROTEIN 21-RELATED"/>
    <property type="match status" value="1"/>
</dbReference>